<dbReference type="Pfam" id="PF17921">
    <property type="entry name" value="Integrase_H2C2"/>
    <property type="match status" value="1"/>
</dbReference>
<dbReference type="Pfam" id="PF00078">
    <property type="entry name" value="RVT_1"/>
    <property type="match status" value="1"/>
</dbReference>
<proteinExistence type="predicted"/>
<evidence type="ECO:0000313" key="10">
    <source>
        <dbReference type="EMBL" id="CAN81973.1"/>
    </source>
</evidence>
<dbReference type="FunFam" id="3.10.20.370:FF:000001">
    <property type="entry name" value="Retrovirus-related Pol polyprotein from transposon 17.6-like protein"/>
    <property type="match status" value="1"/>
</dbReference>
<sequence length="2254" mass="256854">MPNWIRDNGGRLVKRDTPHNKELELSLNIMEATPEDQHSHQGRQDNLNEFRSMRDRMHPPRMSAPSCIVPPIEQLVIRPYLVPLLPTFHGMESENPYAHIKEFEDVCNTFQEGGASIDLMRLKLFPFTLKDKAKIWLNSLRPRSIRTWTDLQAEFLKKIFPTHRTNGLKRQISNFSAKENEKFYECWERYMEAINACPHHGFDTWLLVSYFYDGMSSSMKQLLEMMCGGDFMSKNSEEAMDFLNYVAEVSRGWDEPTKGEVGKMKSQLSAFNAKVGMYTLKKDDDMKAKLAAVTRRLEELELKKVHEVQAVAEAPVQVKLCPNCQSYEHLVEECPAISAEREMFRDQANVVGQFKLNNNAPYGNTYNSSWRNHPNFSWKARATQYQQPDQPSQQSSSLEKAIANLSKVVGDFVGNQEAINAQINQRIDRVESTLNKRMDGMQNDISQKFANLQYSISRLTNLNTVQEKGRFPFQPHQNPKGVHEMGSLEGESSQMKDVKALITLRSGKKIEKPTPKPHVEKEEEIKKGEEMEDKESEISEKKKDYDSTMNAIPEKELQKEEMLKKSTSPPFPQALHGKKGIRNASKILEVLRQVKVNIPLLDMIKQVPTYAKGLTINKKAFLTEQVSAILQCKSPLKYKDPGSPTISVMIGGKVVEKALLDLGASVNLLPYTVYKQLGLGELKPTTITLSLADRLVKIPRGVIEDVLVQVDNFYYPVDFIVLDTDPTVKEANLVPIILGRPFLATSNAIINCRNGLMQLTFGNMTLDLNIFYMSKKQTTPEEEEGPEEVCIIDTLVEEHCNQNMQDKLNESLADFEEGLSEPPNVPATLKSWRMIEEILPLFNKEEEAVAEKETPKLNLKPLLVELKYTYLEENNQCPIVISSSLTSHQEKSLLEVLKRCKKAIGWQISDLKDISPLVCTHHIYMEEEAKSIRQLQRRLNPHLQEVVRAEVLKLLQAGIIYPISDSPWVSPTQVVPKKSGITVVQNEKGEEITTCLTSGWRGYSGYFQIEIDVEDQEKTTFTCPFGTYAYRRMPFGLCNAPATFQRCMLSIFSDMVERIMEVFMDDITVYGGIVLGHIISEKGIEVDKAKVDLIVKLPSPTTVKGVRQFLGHAGFYRRFIKGFSSLSKPLCELLAKDAKFIWDEICQNSFDQLKKFLTTTSIVRAPNWQLPFELMCDASDFAIGVVLGQREDGKPYVIYYASKTLNEAQRDYTTTKKELLAVVFALDKFHAYLVGSFIIVFTDHSALKYLLTKQDAKARLIRWILLLQEFDLQIKDKKGVENVVADHLSRLVIAHNSHSFPINDDFPEETLMFLVKTPWYAHIANYLVTGEIPSEWNAQDRKHFFSKIHAYYWEEPFLFKYCADQIIRKCVPEDEQQGILSHCHENACGGHFASQKTAMKVLQSGFTWPSLFKDAHIMCRSCDRCQRLGKLTKRNQMPMNPILIVELFDVWGIDFMGPFPMSFGNSYILVGVDYASKWVEAIPYKQNDHRVVLKFLKENIFSRFGVPKAIISDGGAHFCNKPFEALLSKYGVKHKVATPYHPQTSGQVELANREIKNILMKVVNSSRKDWSIRLHDSLWAYRTAYKTILGMSPYRLVYGKACHLPVEVEYKAWWAIKKLNMDLIKVGAKRCLDLNEMEELRNDAYINSKVAKQRMKKWHDQLISNKEFQKGQRLLLYDTRLHIFPGKLKSRWIGPFIIHQGISQLRNRFWHTSAISQHSDTSFAAAKRTAKSQIFLSFRPREVPIQGPTFEPPRPKVVSPPAKPAPQKPPARRYLTRLGGRPLQKRARVESSEPIDLTEQSPVPSPEPSPAPSSVPSPAPPAQPQELQPPLSEPQISSGVAPEVIIRRPMLTQPPIEGNLDCRARPFHSELCFDTATFQLRLELVDSFCLLSRYHMEQLLAPRDFFYPRVAMDFYQSMTTKQVRDPTLIHFTIDGRHGILGAHHIVEALHIPYEPTHFEDFRVWISPTELEMVHTLSRGASTRPHLLRGELPPRMFLIDAFLRHNIYPLQHWTQRRGVLLEALFKISEGYFFGPHHLIMVALLYFEEKVYKKKLQRADAIPLLFPRLLCQILEHLGIQQILSWSANVFAERVEQPGQPQPAAIPAARRASPRHIPEGIPIASPAISRAPPITPASSQPSFSAEPRIAIPISEYRELCRSLQTLTASQSSLAQEMAAIRACQEQMFATQTQHTAILRQIQHHLGIISPPEHSIPIPPEPSQAPPFVHQTMPPEEPTTGEAETAEPSSPHHPPATI</sequence>
<dbReference type="CDD" id="cd01647">
    <property type="entry name" value="RT_LTR"/>
    <property type="match status" value="1"/>
</dbReference>
<feature type="compositionally biased region" description="Low complexity" evidence="8">
    <location>
        <begin position="2228"/>
        <end position="2244"/>
    </location>
</feature>
<name>A5CA36_VITVI</name>
<dbReference type="InterPro" id="IPR012337">
    <property type="entry name" value="RNaseH-like_sf"/>
</dbReference>
<accession>A5CA36</accession>
<evidence type="ECO:0000256" key="2">
    <source>
        <dbReference type="ARBA" id="ARBA00022679"/>
    </source>
</evidence>
<dbReference type="PANTHER" id="PTHR37984">
    <property type="entry name" value="PROTEIN CBG26694"/>
    <property type="match status" value="1"/>
</dbReference>
<dbReference type="InterPro" id="IPR041373">
    <property type="entry name" value="RT_RNaseH"/>
</dbReference>
<dbReference type="SUPFAM" id="SSF50630">
    <property type="entry name" value="Acid proteases"/>
    <property type="match status" value="1"/>
</dbReference>
<dbReference type="Gene3D" id="2.40.70.10">
    <property type="entry name" value="Acid Proteases"/>
    <property type="match status" value="1"/>
</dbReference>
<dbReference type="InterPro" id="IPR050951">
    <property type="entry name" value="Retrovirus_Pol_polyprotein"/>
</dbReference>
<dbReference type="InterPro" id="IPR043502">
    <property type="entry name" value="DNA/RNA_pol_sf"/>
</dbReference>
<dbReference type="InterPro" id="IPR001584">
    <property type="entry name" value="Integrase_cat-core"/>
</dbReference>
<keyword evidence="4" id="KW-0540">Nuclease</keyword>
<dbReference type="InterPro" id="IPR021109">
    <property type="entry name" value="Peptidase_aspartic_dom_sf"/>
</dbReference>
<dbReference type="Gene3D" id="1.10.340.70">
    <property type="match status" value="1"/>
</dbReference>
<feature type="region of interest" description="Disordered" evidence="8">
    <location>
        <begin position="2207"/>
        <end position="2254"/>
    </location>
</feature>
<evidence type="ECO:0000256" key="6">
    <source>
        <dbReference type="ARBA" id="ARBA00022801"/>
    </source>
</evidence>
<dbReference type="GO" id="GO:0004519">
    <property type="term" value="F:endonuclease activity"/>
    <property type="evidence" value="ECO:0007669"/>
    <property type="project" value="UniProtKB-KW"/>
</dbReference>
<evidence type="ECO:0000256" key="8">
    <source>
        <dbReference type="SAM" id="MobiDB-lite"/>
    </source>
</evidence>
<keyword evidence="3" id="KW-0548">Nucleotidyltransferase</keyword>
<dbReference type="EMBL" id="AM487681">
    <property type="protein sequence ID" value="CAN81973.1"/>
    <property type="molecule type" value="Genomic_DNA"/>
</dbReference>
<dbReference type="PROSITE" id="PS50994">
    <property type="entry name" value="INTEGRASE"/>
    <property type="match status" value="1"/>
</dbReference>
<dbReference type="InterPro" id="IPR036397">
    <property type="entry name" value="RNaseH_sf"/>
</dbReference>
<dbReference type="Pfam" id="PF00665">
    <property type="entry name" value="rve"/>
    <property type="match status" value="1"/>
</dbReference>
<dbReference type="EC" id="2.7.7.49" evidence="1"/>
<evidence type="ECO:0000256" key="4">
    <source>
        <dbReference type="ARBA" id="ARBA00022722"/>
    </source>
</evidence>
<feature type="compositionally biased region" description="Basic and acidic residues" evidence="8">
    <location>
        <begin position="510"/>
        <end position="529"/>
    </location>
</feature>
<dbReference type="GO" id="GO:0003676">
    <property type="term" value="F:nucleic acid binding"/>
    <property type="evidence" value="ECO:0007669"/>
    <property type="project" value="InterPro"/>
</dbReference>
<keyword evidence="6" id="KW-0378">Hydrolase</keyword>
<dbReference type="Pfam" id="PF03732">
    <property type="entry name" value="Retrotrans_gag"/>
    <property type="match status" value="1"/>
</dbReference>
<feature type="compositionally biased region" description="Pro residues" evidence="8">
    <location>
        <begin position="1803"/>
        <end position="1823"/>
    </location>
</feature>
<dbReference type="InterPro" id="IPR043128">
    <property type="entry name" value="Rev_trsase/Diguanyl_cyclase"/>
</dbReference>
<keyword evidence="2" id="KW-0808">Transferase</keyword>
<feature type="domain" description="Integrase catalytic" evidence="9">
    <location>
        <begin position="1437"/>
        <end position="1601"/>
    </location>
</feature>
<dbReference type="GO" id="GO:0003964">
    <property type="term" value="F:RNA-directed DNA polymerase activity"/>
    <property type="evidence" value="ECO:0007669"/>
    <property type="project" value="UniProtKB-KW"/>
</dbReference>
<evidence type="ECO:0000256" key="7">
    <source>
        <dbReference type="ARBA" id="ARBA00022918"/>
    </source>
</evidence>
<feature type="compositionally biased region" description="Basic and acidic residues" evidence="8">
    <location>
        <begin position="536"/>
        <end position="545"/>
    </location>
</feature>
<dbReference type="Gene3D" id="3.30.420.10">
    <property type="entry name" value="Ribonuclease H-like superfamily/Ribonuclease H"/>
    <property type="match status" value="1"/>
</dbReference>
<dbReference type="InterPro" id="IPR000477">
    <property type="entry name" value="RT_dom"/>
</dbReference>
<evidence type="ECO:0000256" key="3">
    <source>
        <dbReference type="ARBA" id="ARBA00022695"/>
    </source>
</evidence>
<feature type="region of interest" description="Disordered" evidence="8">
    <location>
        <begin position="510"/>
        <end position="545"/>
    </location>
</feature>
<dbReference type="Pfam" id="PF13650">
    <property type="entry name" value="Asp_protease_2"/>
    <property type="match status" value="1"/>
</dbReference>
<evidence type="ECO:0000259" key="9">
    <source>
        <dbReference type="PROSITE" id="PS50994"/>
    </source>
</evidence>
<keyword evidence="7" id="KW-0695">RNA-directed DNA polymerase</keyword>
<gene>
    <name evidence="10" type="ORF">VITISV_039218</name>
</gene>
<dbReference type="InterPro" id="IPR041588">
    <property type="entry name" value="Integrase_H2C2"/>
</dbReference>
<organism evidence="10">
    <name type="scientific">Vitis vinifera</name>
    <name type="common">Grape</name>
    <dbReference type="NCBI Taxonomy" id="29760"/>
    <lineage>
        <taxon>Eukaryota</taxon>
        <taxon>Viridiplantae</taxon>
        <taxon>Streptophyta</taxon>
        <taxon>Embryophyta</taxon>
        <taxon>Tracheophyta</taxon>
        <taxon>Spermatophyta</taxon>
        <taxon>Magnoliopsida</taxon>
        <taxon>eudicotyledons</taxon>
        <taxon>Gunneridae</taxon>
        <taxon>Pentapetalae</taxon>
        <taxon>rosids</taxon>
        <taxon>Vitales</taxon>
        <taxon>Vitaceae</taxon>
        <taxon>Viteae</taxon>
        <taxon>Vitis</taxon>
    </lineage>
</organism>
<reference evidence="10" key="1">
    <citation type="journal article" date="2007" name="PLoS ONE">
        <title>The first genome sequence of an elite grapevine cultivar (Pinot noir Vitis vinifera L.): coping with a highly heterozygous genome.</title>
        <authorList>
            <person name="Velasco R."/>
            <person name="Zharkikh A."/>
            <person name="Troggio M."/>
            <person name="Cartwright D.A."/>
            <person name="Cestaro A."/>
            <person name="Pruss D."/>
            <person name="Pindo M."/>
            <person name="FitzGerald L.M."/>
            <person name="Vezzulli S."/>
            <person name="Reid J."/>
            <person name="Malacarne G."/>
            <person name="Iliev D."/>
            <person name="Coppola G."/>
            <person name="Wardell B."/>
            <person name="Micheletti D."/>
            <person name="Macalma T."/>
            <person name="Facci M."/>
            <person name="Mitchell J.T."/>
            <person name="Perazzolli M."/>
            <person name="Eldredge G."/>
            <person name="Gatto P."/>
            <person name="Oyzerski R."/>
            <person name="Moretto M."/>
            <person name="Gutin N."/>
            <person name="Stefanini M."/>
            <person name="Chen Y."/>
            <person name="Segala C."/>
            <person name="Davenport C."/>
            <person name="Dematte L."/>
            <person name="Mraz A."/>
            <person name="Battilana J."/>
            <person name="Stormo K."/>
            <person name="Costa F."/>
            <person name="Tao Q."/>
            <person name="Si-Ammour A."/>
            <person name="Harkins T."/>
            <person name="Lackey A."/>
            <person name="Perbost C."/>
            <person name="Taillon B."/>
            <person name="Stella A."/>
            <person name="Solovyev V."/>
            <person name="Fawcett J.A."/>
            <person name="Sterck L."/>
            <person name="Vandepoele K."/>
            <person name="Grando S.M."/>
            <person name="Toppo S."/>
            <person name="Moser C."/>
            <person name="Lanchbury J."/>
            <person name="Bogden R."/>
            <person name="Skolnick M."/>
            <person name="Sgaramella V."/>
            <person name="Bhatnagar S.K."/>
            <person name="Fontana P."/>
            <person name="Gutin A."/>
            <person name="Van de Peer Y."/>
            <person name="Salamini F."/>
            <person name="Viola R."/>
        </authorList>
    </citation>
    <scope>NUCLEOTIDE SEQUENCE</scope>
</reference>
<dbReference type="GO" id="GO:0015074">
    <property type="term" value="P:DNA integration"/>
    <property type="evidence" value="ECO:0007669"/>
    <property type="project" value="InterPro"/>
</dbReference>
<feature type="compositionally biased region" description="Low complexity" evidence="8">
    <location>
        <begin position="1824"/>
        <end position="1835"/>
    </location>
</feature>
<dbReference type="SUPFAM" id="SSF56672">
    <property type="entry name" value="DNA/RNA polymerases"/>
    <property type="match status" value="1"/>
</dbReference>
<dbReference type="PANTHER" id="PTHR37984:SF5">
    <property type="entry name" value="PROTEIN NYNRIN-LIKE"/>
    <property type="match status" value="1"/>
</dbReference>
<dbReference type="InterPro" id="IPR005162">
    <property type="entry name" value="Retrotrans_gag_dom"/>
</dbReference>
<dbReference type="Gene3D" id="3.30.70.270">
    <property type="match status" value="1"/>
</dbReference>
<dbReference type="CDD" id="cd00303">
    <property type="entry name" value="retropepsin_like"/>
    <property type="match status" value="1"/>
</dbReference>
<dbReference type="SUPFAM" id="SSF53098">
    <property type="entry name" value="Ribonuclease H-like"/>
    <property type="match status" value="1"/>
</dbReference>
<feature type="region of interest" description="Disordered" evidence="8">
    <location>
        <begin position="1743"/>
        <end position="1836"/>
    </location>
</feature>
<dbReference type="Gene3D" id="3.10.10.10">
    <property type="entry name" value="HIV Type 1 Reverse Transcriptase, subunit A, domain 1"/>
    <property type="match status" value="1"/>
</dbReference>
<evidence type="ECO:0000256" key="1">
    <source>
        <dbReference type="ARBA" id="ARBA00012493"/>
    </source>
</evidence>
<dbReference type="Pfam" id="PF17917">
    <property type="entry name" value="RT_RNaseH"/>
    <property type="match status" value="1"/>
</dbReference>
<protein>
    <recommendedName>
        <fullName evidence="1">RNA-directed DNA polymerase</fullName>
        <ecNumber evidence="1">2.7.7.49</ecNumber>
    </recommendedName>
</protein>
<evidence type="ECO:0000256" key="5">
    <source>
        <dbReference type="ARBA" id="ARBA00022759"/>
    </source>
</evidence>
<dbReference type="FunFam" id="3.30.70.270:FF:000020">
    <property type="entry name" value="Transposon Tf2-6 polyprotein-like Protein"/>
    <property type="match status" value="1"/>
</dbReference>
<dbReference type="CDD" id="cd09274">
    <property type="entry name" value="RNase_HI_RT_Ty3"/>
    <property type="match status" value="1"/>
</dbReference>
<dbReference type="GO" id="GO:0016787">
    <property type="term" value="F:hydrolase activity"/>
    <property type="evidence" value="ECO:0007669"/>
    <property type="project" value="UniProtKB-KW"/>
</dbReference>
<keyword evidence="5" id="KW-0255">Endonuclease</keyword>